<sequence length="155" mass="16859">MAVTVQELGPEFGYAADARPLRNERDWAAEQIRIVVRNAFRRESTVVVVEGEDPYLVSVRVDGPTEMPDAVEGAAAALIDAGYLAGRDERDAMALRVWPPSDQMPVVAVARGTARHCRWCGEAMTAVEAAASVAYGWSGRCADCQTEHLATAWRP</sequence>
<protein>
    <submittedName>
        <fullName evidence="1">Uncharacterized protein</fullName>
    </submittedName>
</protein>
<evidence type="ECO:0000313" key="2">
    <source>
        <dbReference type="Proteomes" id="UP000483004"/>
    </source>
</evidence>
<dbReference type="Proteomes" id="UP000483004">
    <property type="component" value="Unassembled WGS sequence"/>
</dbReference>
<organism evidence="1 2">
    <name type="scientific">Actinomadura montaniterrae</name>
    <dbReference type="NCBI Taxonomy" id="1803903"/>
    <lineage>
        <taxon>Bacteria</taxon>
        <taxon>Bacillati</taxon>
        <taxon>Actinomycetota</taxon>
        <taxon>Actinomycetes</taxon>
        <taxon>Streptosporangiales</taxon>
        <taxon>Thermomonosporaceae</taxon>
        <taxon>Actinomadura</taxon>
    </lineage>
</organism>
<evidence type="ECO:0000313" key="1">
    <source>
        <dbReference type="EMBL" id="KAB2375055.1"/>
    </source>
</evidence>
<keyword evidence="2" id="KW-1185">Reference proteome</keyword>
<accession>A0A6L3VQB2</accession>
<dbReference type="RefSeq" id="WP_151542982.1">
    <property type="nucleotide sequence ID" value="NZ_WBMR01000089.1"/>
</dbReference>
<comment type="caution">
    <text evidence="1">The sequence shown here is derived from an EMBL/GenBank/DDBJ whole genome shotgun (WGS) entry which is preliminary data.</text>
</comment>
<dbReference type="EMBL" id="WBMR01000089">
    <property type="protein sequence ID" value="KAB2375055.1"/>
    <property type="molecule type" value="Genomic_DNA"/>
</dbReference>
<reference evidence="1 2" key="1">
    <citation type="submission" date="2019-09" db="EMBL/GenBank/DDBJ databases">
        <title>Actinomadura physcomitrii sp. nov., a novel actinomycete isolated from moss [Physcomitrium sphaericum (Ludw) Fuernr].</title>
        <authorList>
            <person name="Liu C."/>
            <person name="Zhuang X."/>
        </authorList>
    </citation>
    <scope>NUCLEOTIDE SEQUENCE [LARGE SCALE GENOMIC DNA]</scope>
    <source>
        <strain evidence="1 2">CYP1-1B</strain>
    </source>
</reference>
<proteinExistence type="predicted"/>
<dbReference type="AlphaFoldDB" id="A0A6L3VQB2"/>
<gene>
    <name evidence="1" type="ORF">F9B16_26865</name>
</gene>
<name>A0A6L3VQB2_9ACTN</name>